<dbReference type="Proteomes" id="UP001214553">
    <property type="component" value="Chromosome"/>
</dbReference>
<dbReference type="EMBL" id="CP119108">
    <property type="protein sequence ID" value="WEG07621.1"/>
    <property type="molecule type" value="Genomic_DNA"/>
</dbReference>
<proteinExistence type="predicted"/>
<accession>A0ABY8BXP4</accession>
<dbReference type="RefSeq" id="WP_275276959.1">
    <property type="nucleotide sequence ID" value="NZ_CP119108.1"/>
</dbReference>
<feature type="transmembrane region" description="Helical" evidence="1">
    <location>
        <begin position="12"/>
        <end position="36"/>
    </location>
</feature>
<keyword evidence="3" id="KW-1185">Reference proteome</keyword>
<keyword evidence="1" id="KW-0812">Transmembrane</keyword>
<gene>
    <name evidence="2" type="ORF">PU630_10160</name>
</gene>
<keyword evidence="1" id="KW-0472">Membrane</keyword>
<evidence type="ECO:0000313" key="3">
    <source>
        <dbReference type="Proteomes" id="UP001214553"/>
    </source>
</evidence>
<feature type="transmembrane region" description="Helical" evidence="1">
    <location>
        <begin position="42"/>
        <end position="63"/>
    </location>
</feature>
<reference evidence="2 3" key="1">
    <citation type="submission" date="2023-03" db="EMBL/GenBank/DDBJ databases">
        <title>Genome sequence of Microbacterium sp. KACC 23027.</title>
        <authorList>
            <person name="Kim S."/>
            <person name="Heo J."/>
            <person name="Kwon S.-W."/>
        </authorList>
    </citation>
    <scope>NUCLEOTIDE SEQUENCE [LARGE SCALE GENOMIC DNA]</scope>
    <source>
        <strain evidence="2 3">KACC 23027</strain>
    </source>
</reference>
<name>A0ABY8BXP4_9MICO</name>
<keyword evidence="1" id="KW-1133">Transmembrane helix</keyword>
<sequence length="86" mass="8960">MEHSNNGAARRVGIRPLVVIATTGIAVGFALVIVSIGLDWHGFGGGFAVGAGVGMMLVGAYCWGYSGGMHRRASTRWWRPSAGGSR</sequence>
<evidence type="ECO:0000313" key="2">
    <source>
        <dbReference type="EMBL" id="WEG07621.1"/>
    </source>
</evidence>
<evidence type="ECO:0000256" key="1">
    <source>
        <dbReference type="SAM" id="Phobius"/>
    </source>
</evidence>
<organism evidence="2 3">
    <name type="scientific">Microbacterium horticulturae</name>
    <dbReference type="NCBI Taxonomy" id="3028316"/>
    <lineage>
        <taxon>Bacteria</taxon>
        <taxon>Bacillati</taxon>
        <taxon>Actinomycetota</taxon>
        <taxon>Actinomycetes</taxon>
        <taxon>Micrococcales</taxon>
        <taxon>Microbacteriaceae</taxon>
        <taxon>Microbacterium</taxon>
    </lineage>
</organism>
<protein>
    <submittedName>
        <fullName evidence="2">Uncharacterized protein</fullName>
    </submittedName>
</protein>